<keyword evidence="2 3" id="KW-0808">Transferase</keyword>
<evidence type="ECO:0000256" key="1">
    <source>
        <dbReference type="ARBA" id="ARBA00022603"/>
    </source>
</evidence>
<dbReference type="GO" id="GO:0008168">
    <property type="term" value="F:methyltransferase activity"/>
    <property type="evidence" value="ECO:0007669"/>
    <property type="project" value="UniProtKB-KW"/>
</dbReference>
<reference evidence="3 4" key="1">
    <citation type="submission" date="2020-12" db="EMBL/GenBank/DDBJ databases">
        <title>FDA dAtabase for Regulatory Grade micrObial Sequences (FDA-ARGOS): Supporting development and validation of Infectious Disease Dx tests.</title>
        <authorList>
            <person name="Sproer C."/>
            <person name="Gronow S."/>
            <person name="Severitt S."/>
            <person name="Schroder I."/>
            <person name="Tallon L."/>
            <person name="Sadzewicz L."/>
            <person name="Zhao X."/>
            <person name="Boylan J."/>
            <person name="Ott S."/>
            <person name="Bowen H."/>
            <person name="Vavikolanu K."/>
            <person name="Mehta A."/>
            <person name="Aluvathingal J."/>
            <person name="Nadendla S."/>
            <person name="Lowell S."/>
            <person name="Myers T."/>
            <person name="Yan Y."/>
            <person name="Sichtig H."/>
        </authorList>
    </citation>
    <scope>NUCLEOTIDE SEQUENCE [LARGE SCALE GENOMIC DNA]</scope>
    <source>
        <strain evidence="3 4">FDAARGOS_902</strain>
    </source>
</reference>
<proteinExistence type="predicted"/>
<dbReference type="Gene3D" id="3.40.50.150">
    <property type="entry name" value="Vaccinia Virus protein VP39"/>
    <property type="match status" value="1"/>
</dbReference>
<dbReference type="RefSeq" id="WP_009376848.1">
    <property type="nucleotide sequence ID" value="NZ_CBDRLP010000004.1"/>
</dbReference>
<dbReference type="InterPro" id="IPR051052">
    <property type="entry name" value="Diverse_substrate_MTase"/>
</dbReference>
<organism evidence="3 4">
    <name type="scientific">Brevibacterium casei</name>
    <dbReference type="NCBI Taxonomy" id="33889"/>
    <lineage>
        <taxon>Bacteria</taxon>
        <taxon>Bacillati</taxon>
        <taxon>Actinomycetota</taxon>
        <taxon>Actinomycetes</taxon>
        <taxon>Micrococcales</taxon>
        <taxon>Brevibacteriaceae</taxon>
        <taxon>Brevibacterium</taxon>
    </lineage>
</organism>
<dbReference type="CDD" id="cd02440">
    <property type="entry name" value="AdoMet_MTases"/>
    <property type="match status" value="1"/>
</dbReference>
<dbReference type="GO" id="GO:0032259">
    <property type="term" value="P:methylation"/>
    <property type="evidence" value="ECO:0007669"/>
    <property type="project" value="UniProtKB-KW"/>
</dbReference>
<dbReference type="KEGG" id="bcau:I6G59_03725"/>
<dbReference type="EMBL" id="CP065682">
    <property type="protein sequence ID" value="QPS34451.1"/>
    <property type="molecule type" value="Genomic_DNA"/>
</dbReference>
<sequence length="259" mass="28698">MEPHTDRARAESFGPVADQYDRYRPRYPKELLTAMLEASSGSKPRLRALDVGAGTGILAMQLRERGCDVLAVEPDPGMAAVAAGKGLHVETAKFEQWDPSGREFDIVAFGQSFHWVDPVPALSRIRKILTPSGTLALAWNRIVPQGPPARRIDETLDEYLPQQDRSSGEVDSEGAEQDGPAPLVEVLRRNSFDVEELHFEESLRYAPEAWLSMVATHSDQLTMGTEDRLALHTALRDALGQDVLETQNHALLLVAKPRR</sequence>
<name>A0A7T9TM64_9MICO</name>
<evidence type="ECO:0000313" key="3">
    <source>
        <dbReference type="EMBL" id="QPS34451.1"/>
    </source>
</evidence>
<dbReference type="PANTHER" id="PTHR44942:SF4">
    <property type="entry name" value="METHYLTRANSFERASE TYPE 11 DOMAIN-CONTAINING PROTEIN"/>
    <property type="match status" value="1"/>
</dbReference>
<gene>
    <name evidence="3" type="ORF">I6G59_03725</name>
</gene>
<dbReference type="SUPFAM" id="SSF53335">
    <property type="entry name" value="S-adenosyl-L-methionine-dependent methyltransferases"/>
    <property type="match status" value="1"/>
</dbReference>
<evidence type="ECO:0000256" key="2">
    <source>
        <dbReference type="ARBA" id="ARBA00022679"/>
    </source>
</evidence>
<dbReference type="GeneID" id="99774532"/>
<dbReference type="PANTHER" id="PTHR44942">
    <property type="entry name" value="METHYLTRANSF_11 DOMAIN-CONTAINING PROTEIN"/>
    <property type="match status" value="1"/>
</dbReference>
<dbReference type="InterPro" id="IPR029063">
    <property type="entry name" value="SAM-dependent_MTases_sf"/>
</dbReference>
<evidence type="ECO:0000313" key="4">
    <source>
        <dbReference type="Proteomes" id="UP000594979"/>
    </source>
</evidence>
<accession>A0A7T9TM64</accession>
<keyword evidence="1 3" id="KW-0489">Methyltransferase</keyword>
<dbReference type="Pfam" id="PF13489">
    <property type="entry name" value="Methyltransf_23"/>
    <property type="match status" value="1"/>
</dbReference>
<dbReference type="Proteomes" id="UP000594979">
    <property type="component" value="Chromosome"/>
</dbReference>
<dbReference type="AlphaFoldDB" id="A0A7T9TM64"/>
<protein>
    <submittedName>
        <fullName evidence="3">Class I SAM-dependent methyltransferase</fullName>
    </submittedName>
</protein>